<dbReference type="InterPro" id="IPR050313">
    <property type="entry name" value="Carb_Metab_HTH_regulators"/>
</dbReference>
<dbReference type="Proteomes" id="UP000252266">
    <property type="component" value="Unassembled WGS sequence"/>
</dbReference>
<dbReference type="RefSeq" id="WP_062959789.1">
    <property type="nucleotide sequence ID" value="NZ_JPWJ01000017.1"/>
</dbReference>
<dbReference type="GO" id="GO:0003677">
    <property type="term" value="F:DNA binding"/>
    <property type="evidence" value="ECO:0007669"/>
    <property type="project" value="UniProtKB-KW"/>
</dbReference>
<dbReference type="Gene3D" id="1.10.10.10">
    <property type="entry name" value="Winged helix-like DNA-binding domain superfamily/Winged helix DNA-binding domain"/>
    <property type="match status" value="1"/>
</dbReference>
<dbReference type="PROSITE" id="PS51000">
    <property type="entry name" value="HTH_DEOR_2"/>
    <property type="match status" value="1"/>
</dbReference>
<dbReference type="InterPro" id="IPR001034">
    <property type="entry name" value="DeoR_HTH"/>
</dbReference>
<evidence type="ECO:0000256" key="3">
    <source>
        <dbReference type="ARBA" id="ARBA00023125"/>
    </source>
</evidence>
<sequence>MKRDDRRQQILDALVRDGAVQLDELAETFGVSKMTIHRDFDDLESEGLLRRTRGGATIEPGSQFESDFRFRNLQGHELKERMARAALEWVEPGMTVMVNDGSTAAVLGALLPEKRPLTVVTNNDAIMAELKAEPGITVIALGGRYSAKYNAWVGRVTEENLGTLRADLAFISTPAAGTGHVFHMDDDITRTKRRMMDAATRSILLINHLRFDHTALHVLAPFSEFSAVITDAEPSETARAQIEAVGTELLVAGRT</sequence>
<keyword evidence="8" id="KW-1185">Reference proteome</keyword>
<evidence type="ECO:0000256" key="4">
    <source>
        <dbReference type="ARBA" id="ARBA00023163"/>
    </source>
</evidence>
<evidence type="ECO:0000313" key="7">
    <source>
        <dbReference type="EMBL" id="RCK44503.1"/>
    </source>
</evidence>
<dbReference type="EMBL" id="LPXL01000008">
    <property type="protein sequence ID" value="KZD06171.1"/>
    <property type="molecule type" value="Genomic_DNA"/>
</dbReference>
<evidence type="ECO:0000259" key="5">
    <source>
        <dbReference type="PROSITE" id="PS51000"/>
    </source>
</evidence>
<dbReference type="PANTHER" id="PTHR30363">
    <property type="entry name" value="HTH-TYPE TRANSCRIPTIONAL REGULATOR SRLR-RELATED"/>
    <property type="match status" value="1"/>
</dbReference>
<dbReference type="PROSITE" id="PS00894">
    <property type="entry name" value="HTH_DEOR_1"/>
    <property type="match status" value="1"/>
</dbReference>
<evidence type="ECO:0000313" key="6">
    <source>
        <dbReference type="EMBL" id="KZD06171.1"/>
    </source>
</evidence>
<dbReference type="InterPro" id="IPR018356">
    <property type="entry name" value="Tscrpt_reg_HTH_DeoR_CS"/>
</dbReference>
<reference evidence="6 8" key="2">
    <citation type="submission" date="2015-12" db="EMBL/GenBank/DDBJ databases">
        <title>Genome sequence of Thalassospira xiamenensis MCCC 1A03005.</title>
        <authorList>
            <person name="Lu L."/>
            <person name="Lai Q."/>
            <person name="Shao Z."/>
            <person name="Qian P."/>
        </authorList>
    </citation>
    <scope>NUCLEOTIDE SEQUENCE [LARGE SCALE GENOMIC DNA]</scope>
    <source>
        <strain evidence="6 8">MCCC 1A03005</strain>
    </source>
</reference>
<dbReference type="InterPro" id="IPR014036">
    <property type="entry name" value="DeoR-like_C"/>
</dbReference>
<keyword evidence="2" id="KW-0805">Transcription regulation</keyword>
<name>A0A367WST3_9PROT</name>
<gene>
    <name evidence="6" type="ORF">AUP40_11250</name>
    <name evidence="7" type="ORF">TH44_22270</name>
</gene>
<protein>
    <submittedName>
        <fullName evidence="7">DeoR family transcriptional regulator</fullName>
    </submittedName>
</protein>
<evidence type="ECO:0000313" key="9">
    <source>
        <dbReference type="Proteomes" id="UP000252266"/>
    </source>
</evidence>
<comment type="caution">
    <text evidence="7">The sequence shown here is derived from an EMBL/GenBank/DDBJ whole genome shotgun (WGS) entry which is preliminary data.</text>
</comment>
<dbReference type="InterPro" id="IPR037171">
    <property type="entry name" value="NagB/RpiA_transferase-like"/>
</dbReference>
<keyword evidence="4" id="KW-0804">Transcription</keyword>
<dbReference type="InterPro" id="IPR036390">
    <property type="entry name" value="WH_DNA-bd_sf"/>
</dbReference>
<dbReference type="SMART" id="SM01134">
    <property type="entry name" value="DeoRC"/>
    <property type="match status" value="1"/>
</dbReference>
<dbReference type="Pfam" id="PF00455">
    <property type="entry name" value="DeoRC"/>
    <property type="match status" value="1"/>
</dbReference>
<feature type="domain" description="HTH deoR-type" evidence="5">
    <location>
        <begin position="3"/>
        <end position="58"/>
    </location>
</feature>
<dbReference type="SMART" id="SM00420">
    <property type="entry name" value="HTH_DEOR"/>
    <property type="match status" value="1"/>
</dbReference>
<accession>A0A367WST3</accession>
<dbReference type="GO" id="GO:0003700">
    <property type="term" value="F:DNA-binding transcription factor activity"/>
    <property type="evidence" value="ECO:0007669"/>
    <property type="project" value="InterPro"/>
</dbReference>
<reference evidence="7 9" key="1">
    <citation type="submission" date="2014-07" db="EMBL/GenBank/DDBJ databases">
        <title>Draft genome sequence of Thalassospira xiamenensis IB13.</title>
        <authorList>
            <person name="Lai Q."/>
            <person name="Shao Z."/>
        </authorList>
    </citation>
    <scope>NUCLEOTIDE SEQUENCE [LARGE SCALE GENOMIC DNA]</scope>
    <source>
        <strain evidence="7 9">IB13</strain>
    </source>
</reference>
<proteinExistence type="predicted"/>
<dbReference type="Pfam" id="PF08220">
    <property type="entry name" value="HTH_DeoR"/>
    <property type="match status" value="1"/>
</dbReference>
<evidence type="ECO:0000256" key="1">
    <source>
        <dbReference type="ARBA" id="ARBA00022491"/>
    </source>
</evidence>
<evidence type="ECO:0000313" key="8">
    <source>
        <dbReference type="Proteomes" id="UP000076167"/>
    </source>
</evidence>
<dbReference type="PANTHER" id="PTHR30363:SF4">
    <property type="entry name" value="GLYCEROL-3-PHOSPHATE REGULON REPRESSOR"/>
    <property type="match status" value="1"/>
</dbReference>
<dbReference type="SUPFAM" id="SSF46785">
    <property type="entry name" value="Winged helix' DNA-binding domain"/>
    <property type="match status" value="1"/>
</dbReference>
<keyword evidence="3" id="KW-0238">DNA-binding</keyword>
<dbReference type="Proteomes" id="UP000076167">
    <property type="component" value="Unassembled WGS sequence"/>
</dbReference>
<organism evidence="7 9">
    <name type="scientific">Thalassospira xiamenensis</name>
    <dbReference type="NCBI Taxonomy" id="220697"/>
    <lineage>
        <taxon>Bacteria</taxon>
        <taxon>Pseudomonadati</taxon>
        <taxon>Pseudomonadota</taxon>
        <taxon>Alphaproteobacteria</taxon>
        <taxon>Rhodospirillales</taxon>
        <taxon>Thalassospiraceae</taxon>
        <taxon>Thalassospira</taxon>
    </lineage>
</organism>
<dbReference type="EMBL" id="JPWJ01000017">
    <property type="protein sequence ID" value="RCK44503.1"/>
    <property type="molecule type" value="Genomic_DNA"/>
</dbReference>
<evidence type="ECO:0000256" key="2">
    <source>
        <dbReference type="ARBA" id="ARBA00023015"/>
    </source>
</evidence>
<keyword evidence="1" id="KW-0678">Repressor</keyword>
<dbReference type="SUPFAM" id="SSF100950">
    <property type="entry name" value="NagB/RpiA/CoA transferase-like"/>
    <property type="match status" value="1"/>
</dbReference>
<dbReference type="PRINTS" id="PR00037">
    <property type="entry name" value="HTHLACR"/>
</dbReference>
<dbReference type="AlphaFoldDB" id="A0A367WST3"/>
<dbReference type="InterPro" id="IPR036388">
    <property type="entry name" value="WH-like_DNA-bd_sf"/>
</dbReference>